<protein>
    <submittedName>
        <fullName evidence="1">Uncharacterized protein</fullName>
    </submittedName>
</protein>
<name>A0A2I0U542_LIMLA</name>
<reference evidence="2" key="2">
    <citation type="submission" date="2017-12" db="EMBL/GenBank/DDBJ databases">
        <title>Genome sequence of the Bar-tailed Godwit (Limosa lapponica baueri).</title>
        <authorList>
            <person name="Lima N.C.B."/>
            <person name="Parody-Merino A.M."/>
            <person name="Battley P.F."/>
            <person name="Fidler A.E."/>
            <person name="Prosdocimi F."/>
        </authorList>
    </citation>
    <scope>NUCLEOTIDE SEQUENCE [LARGE SCALE GENOMIC DNA]</scope>
</reference>
<evidence type="ECO:0000313" key="2">
    <source>
        <dbReference type="Proteomes" id="UP000233556"/>
    </source>
</evidence>
<proteinExistence type="predicted"/>
<keyword evidence="2" id="KW-1185">Reference proteome</keyword>
<accession>A0A2I0U542</accession>
<gene>
    <name evidence="1" type="ORF">llap_8543</name>
</gene>
<dbReference type="Proteomes" id="UP000233556">
    <property type="component" value="Unassembled WGS sequence"/>
</dbReference>
<dbReference type="EMBL" id="KZ506158">
    <property type="protein sequence ID" value="PKU41152.1"/>
    <property type="molecule type" value="Genomic_DNA"/>
</dbReference>
<dbReference type="AlphaFoldDB" id="A0A2I0U542"/>
<reference evidence="2" key="1">
    <citation type="submission" date="2017-11" db="EMBL/GenBank/DDBJ databases">
        <authorList>
            <person name="Lima N.C."/>
            <person name="Parody-Merino A.M."/>
            <person name="Battley P.F."/>
            <person name="Fidler A.E."/>
            <person name="Prosdocimi F."/>
        </authorList>
    </citation>
    <scope>NUCLEOTIDE SEQUENCE [LARGE SCALE GENOMIC DNA]</scope>
</reference>
<organism evidence="1 2">
    <name type="scientific">Limosa lapponica baueri</name>
    <dbReference type="NCBI Taxonomy" id="1758121"/>
    <lineage>
        <taxon>Eukaryota</taxon>
        <taxon>Metazoa</taxon>
        <taxon>Chordata</taxon>
        <taxon>Craniata</taxon>
        <taxon>Vertebrata</taxon>
        <taxon>Euteleostomi</taxon>
        <taxon>Archelosauria</taxon>
        <taxon>Archosauria</taxon>
        <taxon>Dinosauria</taxon>
        <taxon>Saurischia</taxon>
        <taxon>Theropoda</taxon>
        <taxon>Coelurosauria</taxon>
        <taxon>Aves</taxon>
        <taxon>Neognathae</taxon>
        <taxon>Neoaves</taxon>
        <taxon>Charadriiformes</taxon>
        <taxon>Scolopacidae</taxon>
        <taxon>Limosa</taxon>
    </lineage>
</organism>
<sequence length="113" mass="12678">MDVENREQLQRKSCKEEGCGSCTRVSTAGSGDVAQSTELHLFVAVWFGTDAVRQRRSQAHPLCNGRDKAIIAQFQWANWIGSKAALIWDVQMQDHTGCLLFMALSPRQIRSLK</sequence>
<evidence type="ECO:0000313" key="1">
    <source>
        <dbReference type="EMBL" id="PKU41152.1"/>
    </source>
</evidence>